<dbReference type="WBParaSite" id="JU765_v2.g18960.t1">
    <property type="protein sequence ID" value="JU765_v2.g18960.t1"/>
    <property type="gene ID" value="JU765_v2.g18960"/>
</dbReference>
<accession>A0AC34QSP5</accession>
<reference evidence="2" key="1">
    <citation type="submission" date="2022-11" db="UniProtKB">
        <authorList>
            <consortium name="WormBaseParasite"/>
        </authorList>
    </citation>
    <scope>IDENTIFICATION</scope>
</reference>
<sequence length="188" mass="21241">MNSYEPKEIHETVKKDHCDNEKEHKSIFTKIKDKITGKDKDECHKCTVQVKCSEHVLSEADKHEKQAHVLRESGLKSLEKTQKEFCEAENAQKQAKIASEQANFKTIQALNDQARGQTLLAEAGAEMIEAGSKLQQQAANTQIGHVPFNEHSENNIQRMTCVNSVGQEAVRHAHEQEVIRTVQFSEAH</sequence>
<evidence type="ECO:0000313" key="2">
    <source>
        <dbReference type="WBParaSite" id="JU765_v2.g18960.t1"/>
    </source>
</evidence>
<name>A0AC34QSP5_9BILA</name>
<proteinExistence type="predicted"/>
<evidence type="ECO:0000313" key="1">
    <source>
        <dbReference type="Proteomes" id="UP000887576"/>
    </source>
</evidence>
<protein>
    <submittedName>
        <fullName evidence="2">Uncharacterized protein</fullName>
    </submittedName>
</protein>
<dbReference type="Proteomes" id="UP000887576">
    <property type="component" value="Unplaced"/>
</dbReference>
<organism evidence="1 2">
    <name type="scientific">Panagrolaimus sp. JU765</name>
    <dbReference type="NCBI Taxonomy" id="591449"/>
    <lineage>
        <taxon>Eukaryota</taxon>
        <taxon>Metazoa</taxon>
        <taxon>Ecdysozoa</taxon>
        <taxon>Nematoda</taxon>
        <taxon>Chromadorea</taxon>
        <taxon>Rhabditida</taxon>
        <taxon>Tylenchina</taxon>
        <taxon>Panagrolaimomorpha</taxon>
        <taxon>Panagrolaimoidea</taxon>
        <taxon>Panagrolaimidae</taxon>
        <taxon>Panagrolaimus</taxon>
    </lineage>
</organism>